<dbReference type="EMBL" id="JBHUCM010000044">
    <property type="protein sequence ID" value="MFD1544346.1"/>
    <property type="molecule type" value="Genomic_DNA"/>
</dbReference>
<evidence type="ECO:0000313" key="1">
    <source>
        <dbReference type="EMBL" id="MFD1544346.1"/>
    </source>
</evidence>
<gene>
    <name evidence="1" type="ORF">ACFSJ0_45395</name>
</gene>
<sequence length="73" mass="7820">MLNVLHQAGLGETIEPWKVADGWEAEMTTRPNTPGLPLLIAGGHAGRTTGNVAVPDLNLCPREAACRKDRAFI</sequence>
<organism evidence="1 2">
    <name type="scientific">Nonomuraea guangzhouensis</name>
    <dbReference type="NCBI Taxonomy" id="1291555"/>
    <lineage>
        <taxon>Bacteria</taxon>
        <taxon>Bacillati</taxon>
        <taxon>Actinomycetota</taxon>
        <taxon>Actinomycetes</taxon>
        <taxon>Streptosporangiales</taxon>
        <taxon>Streptosporangiaceae</taxon>
        <taxon>Nonomuraea</taxon>
    </lineage>
</organism>
<protein>
    <submittedName>
        <fullName evidence="1">Uncharacterized protein</fullName>
    </submittedName>
</protein>
<reference evidence="2" key="1">
    <citation type="journal article" date="2019" name="Int. J. Syst. Evol. Microbiol.">
        <title>The Global Catalogue of Microorganisms (GCM) 10K type strain sequencing project: providing services to taxonomists for standard genome sequencing and annotation.</title>
        <authorList>
            <consortium name="The Broad Institute Genomics Platform"/>
            <consortium name="The Broad Institute Genome Sequencing Center for Infectious Disease"/>
            <person name="Wu L."/>
            <person name="Ma J."/>
        </authorList>
    </citation>
    <scope>NUCLEOTIDE SEQUENCE [LARGE SCALE GENOMIC DNA]</scope>
    <source>
        <strain evidence="2">CGMCC 1.15399</strain>
    </source>
</reference>
<dbReference type="Proteomes" id="UP001597097">
    <property type="component" value="Unassembled WGS sequence"/>
</dbReference>
<keyword evidence="2" id="KW-1185">Reference proteome</keyword>
<name>A0ABW4GPV4_9ACTN</name>
<accession>A0ABW4GPV4</accession>
<proteinExistence type="predicted"/>
<dbReference type="RefSeq" id="WP_219529116.1">
    <property type="nucleotide sequence ID" value="NZ_JAHKRM010000006.1"/>
</dbReference>
<evidence type="ECO:0000313" key="2">
    <source>
        <dbReference type="Proteomes" id="UP001597097"/>
    </source>
</evidence>
<comment type="caution">
    <text evidence="1">The sequence shown here is derived from an EMBL/GenBank/DDBJ whole genome shotgun (WGS) entry which is preliminary data.</text>
</comment>